<dbReference type="InterPro" id="IPR029063">
    <property type="entry name" value="SAM-dependent_MTases_sf"/>
</dbReference>
<dbReference type="SMART" id="SM00028">
    <property type="entry name" value="TPR"/>
    <property type="match status" value="3"/>
</dbReference>
<dbReference type="InterPro" id="IPR011990">
    <property type="entry name" value="TPR-like_helical_dom_sf"/>
</dbReference>
<dbReference type="CDD" id="cd03801">
    <property type="entry name" value="GT4_PimA-like"/>
    <property type="match status" value="1"/>
</dbReference>
<accession>A0A2M7FWZ1</accession>
<name>A0A2M7FWZ1_9BACT</name>
<keyword evidence="1" id="KW-0802">TPR repeat</keyword>
<feature type="domain" description="Glycosyltransferase subfamily 4-like N-terminal" evidence="2">
    <location>
        <begin position="1082"/>
        <end position="1154"/>
    </location>
</feature>
<dbReference type="Pfam" id="PF13692">
    <property type="entry name" value="Glyco_trans_1_4"/>
    <property type="match status" value="1"/>
</dbReference>
<evidence type="ECO:0000259" key="2">
    <source>
        <dbReference type="Pfam" id="PF13439"/>
    </source>
</evidence>
<dbReference type="EMBL" id="PFFQ01000066">
    <property type="protein sequence ID" value="PIW13760.1"/>
    <property type="molecule type" value="Genomic_DNA"/>
</dbReference>
<dbReference type="SUPFAM" id="SSF53756">
    <property type="entry name" value="UDP-Glycosyltransferase/glycogen phosphorylase"/>
    <property type="match status" value="1"/>
</dbReference>
<dbReference type="InterPro" id="IPR029044">
    <property type="entry name" value="Nucleotide-diphossugar_trans"/>
</dbReference>
<dbReference type="SUPFAM" id="SSF53335">
    <property type="entry name" value="S-adenosyl-L-methionine-dependent methyltransferases"/>
    <property type="match status" value="2"/>
</dbReference>
<sequence>MSISLIVYCSQSPLLAERHLLHSLKQQKETALDVQLYYEKGLTLPEDLPKNWIHEEVAPQTPLAQIWQKGLEKAQGDWVCFSEPEVFYHPLHFASVQKTLEKHAEAQGLYAHCQFIDRELYPLEQETPSLKSADWKSFFIAQDAYLPLGAFVFKRESLKPESFKPDLKYYLEENLLADWTAQNNLIEMPICSVSAIPQRNRPVPLMEKVEEFIAIFRSWLEKYPLESLVLPSAFPENSQDKIHALRSILQALYNRGLLEEAKGFSEKYREELLSAKVTHSLWIYAEQSPVSELTKQAWAQEVANKHYPICIKLSNKKNPRFSGTQTRFSYQAGIAEISISNLSSEEQNKAHRNFSTEILSLVKTQLERYTPDWVHFSSFQLSSLHMPQFLAELNIPVFYSLSDDSLFELRRNLREPENENHWKQIRKEEAEALNKLLQRLFEETASCIFVEKPQDLAQLEDLGLKTPKIQTIHQAQDLLARCRQNLVSHAEKPEVPSFGLLYQALTQKTLAEQVIQDQERLKECQQILTFGTEERALLRTLNAQNIPATGLEFSAKSVESAQEQGLQIMSGGIEKLGRYLHLFDGLHSAYTLEGMAPWDVVQFLRNCNLAMRKGGRLVLRHLDSQFKGPLEQGFWMDEHHQRPYPTALLEVLLKHFGFQVLETVSEENDWQDHLIDAYLKFPSLPLLSMPVSTQSFAEYWKSQLFSVVIPENAKALVIGPHIQNTWLMYRVQCESMLGISLNLSEITPKHKPGSPYQIHYSRHLLQTLDRLKGQFDVILWQGVPETFQPEELEKILARTRELLSPDGKLHIQSMQLQAENTLFWDCLLNRRPYPQLPSLLESAGFEISTHSQSQQHLSISCGRQSTETQPLAPQARELPVLAAWYEKRAEQVWRPQSVAEVMAQAAESHRFIALETLLQNLSPEALEKFMLQLQRILKPGGELLLRLSKFNAEFWQSNQVCKPYPQAVANQVLQKFGFVRENAWETESEFIWYGRKLISPAPAKQQTKALSVLWQGDLFNYHSLSLVNRHLAATLLEQSDLDLEVNTFSNSSFEPQPGSSFYELKTHVFKPLLKSPQTIIRHHWPPDFEAPKRPGHWVIIQPWEFGSIPERWIFNMNKYTDQVWVPSHFVKDCYIDSGLAPDKVKVVPNGVDTDVYHPKTPALKLATQKKFRFLFVGGGILRKGIDVLLQAFAETFTQQEDVCLVVKEFGAGTVYEALNIPEWLQDYRTKTPNMPEILHLTEELSLEEMPSLYTACDCLVHPYRGEGFGLPIAEAMAAEKPVIVTGFGAALDFCTPENAYLIPAERKQFPEKQIDQTLSTVDYPFWGEPNLEALKALLRHVYENRKEAKKKGKEARKTILANFTWKKAASIAEENLKELAEKPIFRYQRTQILGQTLGEAFQLFAQEQYQAAIEKFEYVMRIDPYQPDVAYNLGIAYMMQQQYESALKYLSQSLREGECTADLCYAMGTTLRHLGDYQTAEEFQNKARQLDPSLFAGA</sequence>
<dbReference type="SUPFAM" id="SSF48452">
    <property type="entry name" value="TPR-like"/>
    <property type="match status" value="1"/>
</dbReference>
<dbReference type="InterPro" id="IPR028098">
    <property type="entry name" value="Glyco_trans_4-like_N"/>
</dbReference>
<evidence type="ECO:0000313" key="3">
    <source>
        <dbReference type="EMBL" id="PIW13760.1"/>
    </source>
</evidence>
<organism evidence="3 4">
    <name type="scientific">bacterium (Candidatus Blackallbacteria) CG17_big_fil_post_rev_8_21_14_2_50_48_46</name>
    <dbReference type="NCBI Taxonomy" id="2014261"/>
    <lineage>
        <taxon>Bacteria</taxon>
        <taxon>Candidatus Blackallbacteria</taxon>
    </lineage>
</organism>
<protein>
    <recommendedName>
        <fullName evidence="2">Glycosyltransferase subfamily 4-like N-terminal domain-containing protein</fullName>
    </recommendedName>
</protein>
<dbReference type="Proteomes" id="UP000231019">
    <property type="component" value="Unassembled WGS sequence"/>
</dbReference>
<dbReference type="Gene3D" id="3.40.50.150">
    <property type="entry name" value="Vaccinia Virus protein VP39"/>
    <property type="match status" value="2"/>
</dbReference>
<reference evidence="3 4" key="1">
    <citation type="submission" date="2017-09" db="EMBL/GenBank/DDBJ databases">
        <title>Depth-based differentiation of microbial function through sediment-hosted aquifers and enrichment of novel symbionts in the deep terrestrial subsurface.</title>
        <authorList>
            <person name="Probst A.J."/>
            <person name="Ladd B."/>
            <person name="Jarett J.K."/>
            <person name="Geller-Mcgrath D.E."/>
            <person name="Sieber C.M."/>
            <person name="Emerson J.B."/>
            <person name="Anantharaman K."/>
            <person name="Thomas B.C."/>
            <person name="Malmstrom R."/>
            <person name="Stieglmeier M."/>
            <person name="Klingl A."/>
            <person name="Woyke T."/>
            <person name="Ryan C.M."/>
            <person name="Banfield J.F."/>
        </authorList>
    </citation>
    <scope>NUCLEOTIDE SEQUENCE [LARGE SCALE GENOMIC DNA]</scope>
    <source>
        <strain evidence="3">CG17_big_fil_post_rev_8_21_14_2_50_48_46</strain>
    </source>
</reference>
<evidence type="ECO:0000313" key="4">
    <source>
        <dbReference type="Proteomes" id="UP000231019"/>
    </source>
</evidence>
<dbReference type="Gene3D" id="1.25.40.10">
    <property type="entry name" value="Tetratricopeptide repeat domain"/>
    <property type="match status" value="1"/>
</dbReference>
<comment type="caution">
    <text evidence="3">The sequence shown here is derived from an EMBL/GenBank/DDBJ whole genome shotgun (WGS) entry which is preliminary data.</text>
</comment>
<proteinExistence type="predicted"/>
<dbReference type="Pfam" id="PF14559">
    <property type="entry name" value="TPR_19"/>
    <property type="match status" value="1"/>
</dbReference>
<dbReference type="SUPFAM" id="SSF53448">
    <property type="entry name" value="Nucleotide-diphospho-sugar transferases"/>
    <property type="match status" value="1"/>
</dbReference>
<evidence type="ECO:0000256" key="1">
    <source>
        <dbReference type="PROSITE-ProRule" id="PRU00339"/>
    </source>
</evidence>
<feature type="repeat" description="TPR" evidence="1">
    <location>
        <begin position="1461"/>
        <end position="1494"/>
    </location>
</feature>
<dbReference type="InterPro" id="IPR019734">
    <property type="entry name" value="TPR_rpt"/>
</dbReference>
<gene>
    <name evidence="3" type="ORF">COW36_24135</name>
</gene>
<dbReference type="PANTHER" id="PTHR46656:SF3">
    <property type="entry name" value="PUTATIVE-RELATED"/>
    <property type="match status" value="1"/>
</dbReference>
<dbReference type="PANTHER" id="PTHR46656">
    <property type="entry name" value="PUTATIVE-RELATED"/>
    <property type="match status" value="1"/>
</dbReference>
<dbReference type="Gene3D" id="3.40.50.2000">
    <property type="entry name" value="Glycogen Phosphorylase B"/>
    <property type="match status" value="2"/>
</dbReference>
<dbReference type="PROSITE" id="PS50005">
    <property type="entry name" value="TPR"/>
    <property type="match status" value="2"/>
</dbReference>
<feature type="repeat" description="TPR" evidence="1">
    <location>
        <begin position="1427"/>
        <end position="1460"/>
    </location>
</feature>
<dbReference type="Pfam" id="PF13439">
    <property type="entry name" value="Glyco_transf_4"/>
    <property type="match status" value="1"/>
</dbReference>